<feature type="region of interest" description="Disordered" evidence="1">
    <location>
        <begin position="1"/>
        <end position="45"/>
    </location>
</feature>
<reference evidence="2" key="1">
    <citation type="submission" date="2023-04" db="EMBL/GenBank/DDBJ databases">
        <title>Phytophthora fragariaefolia NBRC 109709.</title>
        <authorList>
            <person name="Ichikawa N."/>
            <person name="Sato H."/>
            <person name="Tonouchi N."/>
        </authorList>
    </citation>
    <scope>NUCLEOTIDE SEQUENCE</scope>
    <source>
        <strain evidence="2">NBRC 109709</strain>
    </source>
</reference>
<gene>
    <name evidence="2" type="ORF">Pfra01_001213000</name>
</gene>
<evidence type="ECO:0000313" key="3">
    <source>
        <dbReference type="Proteomes" id="UP001165121"/>
    </source>
</evidence>
<comment type="caution">
    <text evidence="2">The sequence shown here is derived from an EMBL/GenBank/DDBJ whole genome shotgun (WGS) entry which is preliminary data.</text>
</comment>
<name>A0A9W6XK18_9STRA</name>
<accession>A0A9W6XK18</accession>
<feature type="compositionally biased region" description="Basic residues" evidence="1">
    <location>
        <begin position="73"/>
        <end position="82"/>
    </location>
</feature>
<dbReference type="AlphaFoldDB" id="A0A9W6XK18"/>
<proteinExistence type="predicted"/>
<protein>
    <submittedName>
        <fullName evidence="2">Unnamed protein product</fullName>
    </submittedName>
</protein>
<evidence type="ECO:0000256" key="1">
    <source>
        <dbReference type="SAM" id="MobiDB-lite"/>
    </source>
</evidence>
<feature type="compositionally biased region" description="Low complexity" evidence="1">
    <location>
        <begin position="83"/>
        <end position="95"/>
    </location>
</feature>
<organism evidence="2 3">
    <name type="scientific">Phytophthora fragariaefolia</name>
    <dbReference type="NCBI Taxonomy" id="1490495"/>
    <lineage>
        <taxon>Eukaryota</taxon>
        <taxon>Sar</taxon>
        <taxon>Stramenopiles</taxon>
        <taxon>Oomycota</taxon>
        <taxon>Peronosporomycetes</taxon>
        <taxon>Peronosporales</taxon>
        <taxon>Peronosporaceae</taxon>
        <taxon>Phytophthora</taxon>
    </lineage>
</organism>
<dbReference type="EMBL" id="BSXT01001216">
    <property type="protein sequence ID" value="GMF40030.1"/>
    <property type="molecule type" value="Genomic_DNA"/>
</dbReference>
<feature type="region of interest" description="Disordered" evidence="1">
    <location>
        <begin position="68"/>
        <end position="116"/>
    </location>
</feature>
<dbReference type="Proteomes" id="UP001165121">
    <property type="component" value="Unassembled WGS sequence"/>
</dbReference>
<keyword evidence="3" id="KW-1185">Reference proteome</keyword>
<evidence type="ECO:0000313" key="2">
    <source>
        <dbReference type="EMBL" id="GMF40030.1"/>
    </source>
</evidence>
<sequence length="273" mass="27396">MSLTPAERLRRLSHPVSATAAGSRRKPHQPPDPPYSIPLPGEKGHEEVMDLLAGDDLGAVSDGELLRMSALSSKRRRPHSSRRSVGSRSTTVVSRPASPASDDVFPDFEAGSPAEDVEFGPLIDDALASASPLGEVPVPGSLDSSLTTATSGPVVATSSTAVTTAVSAAPTLDPAVVGGSSPCEFTTGLALSNSAATAPGSASPVQASVSIPAGSTVDAASRSVAVSTATAANSAGFIASTPISAVVPASVPSESLLLSSLPTRLRLLPRLHP</sequence>